<dbReference type="Pfam" id="PF00617">
    <property type="entry name" value="RasGEF"/>
    <property type="match status" value="1"/>
</dbReference>
<dbReference type="CDD" id="cd00155">
    <property type="entry name" value="RasGEF"/>
    <property type="match status" value="1"/>
</dbReference>
<dbReference type="SMART" id="SM00229">
    <property type="entry name" value="RasGEFN"/>
    <property type="match status" value="1"/>
</dbReference>
<protein>
    <submittedName>
        <fullName evidence="6">Ras guanine nucleotide exchange factor i-related</fullName>
    </submittedName>
</protein>
<evidence type="ECO:0000259" key="5">
    <source>
        <dbReference type="PROSITE" id="PS50212"/>
    </source>
</evidence>
<feature type="compositionally biased region" description="Basic and acidic residues" evidence="3">
    <location>
        <begin position="75"/>
        <end position="102"/>
    </location>
</feature>
<dbReference type="SMART" id="SM00147">
    <property type="entry name" value="RasGEF"/>
    <property type="match status" value="1"/>
</dbReference>
<dbReference type="Gene3D" id="1.20.870.10">
    <property type="entry name" value="Son of sevenless (SoS) protein Chain: S domain 1"/>
    <property type="match status" value="1"/>
</dbReference>
<evidence type="ECO:0000256" key="3">
    <source>
        <dbReference type="SAM" id="MobiDB-lite"/>
    </source>
</evidence>
<dbReference type="PANTHER" id="PTHR23113:SF366">
    <property type="entry name" value="RAS GUANINE NUCLEOTIDE EXCHANGE FACTOR R"/>
    <property type="match status" value="1"/>
</dbReference>
<dbReference type="InterPro" id="IPR036964">
    <property type="entry name" value="RASGEF_cat_dom_sf"/>
</dbReference>
<comment type="caution">
    <text evidence="6">The sequence shown here is derived from an EMBL/GenBank/DDBJ whole genome shotgun (WGS) entry which is preliminary data.</text>
</comment>
<feature type="domain" description="N-terminal Ras-GEF" evidence="5">
    <location>
        <begin position="452"/>
        <end position="583"/>
    </location>
</feature>
<dbReference type="InterPro" id="IPR023578">
    <property type="entry name" value="Ras_GEF_dom_sf"/>
</dbReference>
<dbReference type="Gene3D" id="1.10.840.10">
    <property type="entry name" value="Ras guanine-nucleotide exchange factors catalytic domain"/>
    <property type="match status" value="1"/>
</dbReference>
<dbReference type="PROSITE" id="PS50896">
    <property type="entry name" value="LISH"/>
    <property type="match status" value="1"/>
</dbReference>
<feature type="compositionally biased region" description="Basic and acidic residues" evidence="3">
    <location>
        <begin position="35"/>
        <end position="52"/>
    </location>
</feature>
<dbReference type="EMBL" id="JAOAOG010000084">
    <property type="protein sequence ID" value="KAJ6250230.1"/>
    <property type="molecule type" value="Genomic_DNA"/>
</dbReference>
<name>A0ABQ8Z083_9EUKA</name>
<dbReference type="InterPro" id="IPR006594">
    <property type="entry name" value="LisH"/>
</dbReference>
<dbReference type="SUPFAM" id="SSF48366">
    <property type="entry name" value="Ras GEF"/>
    <property type="match status" value="1"/>
</dbReference>
<dbReference type="InterPro" id="IPR000651">
    <property type="entry name" value="Ras-like_Gua-exchang_fac_N"/>
</dbReference>
<evidence type="ECO:0000259" key="4">
    <source>
        <dbReference type="PROSITE" id="PS50009"/>
    </source>
</evidence>
<evidence type="ECO:0000313" key="7">
    <source>
        <dbReference type="Proteomes" id="UP001150062"/>
    </source>
</evidence>
<feature type="compositionally biased region" description="Basic and acidic residues" evidence="3">
    <location>
        <begin position="115"/>
        <end position="177"/>
    </location>
</feature>
<keyword evidence="7" id="KW-1185">Reference proteome</keyword>
<feature type="domain" description="Ras-GEF" evidence="4">
    <location>
        <begin position="621"/>
        <end position="852"/>
    </location>
</feature>
<feature type="compositionally biased region" description="Basic and acidic residues" evidence="3">
    <location>
        <begin position="214"/>
        <end position="240"/>
    </location>
</feature>
<feature type="compositionally biased region" description="Polar residues" evidence="3">
    <location>
        <begin position="193"/>
        <end position="203"/>
    </location>
</feature>
<dbReference type="Proteomes" id="UP001150062">
    <property type="component" value="Unassembled WGS sequence"/>
</dbReference>
<dbReference type="PROSITE" id="PS50212">
    <property type="entry name" value="RASGEF_NTER"/>
    <property type="match status" value="1"/>
</dbReference>
<gene>
    <name evidence="6" type="ORF">M0813_16286</name>
</gene>
<dbReference type="PROSITE" id="PS50009">
    <property type="entry name" value="RASGEF_CAT"/>
    <property type="match status" value="1"/>
</dbReference>
<reference evidence="6" key="1">
    <citation type="submission" date="2022-08" db="EMBL/GenBank/DDBJ databases">
        <title>Novel sulfate-reducing endosymbionts in the free-living metamonad Anaeramoeba.</title>
        <authorList>
            <person name="Jerlstrom-Hultqvist J."/>
            <person name="Cepicka I."/>
            <person name="Gallot-Lavallee L."/>
            <person name="Salas-Leiva D."/>
            <person name="Curtis B.A."/>
            <person name="Zahonova K."/>
            <person name="Pipaliya S."/>
            <person name="Dacks J."/>
            <person name="Roger A.J."/>
        </authorList>
    </citation>
    <scope>NUCLEOTIDE SEQUENCE</scope>
    <source>
        <strain evidence="6">Schooner1</strain>
    </source>
</reference>
<evidence type="ECO:0000256" key="2">
    <source>
        <dbReference type="PROSITE-ProRule" id="PRU00168"/>
    </source>
</evidence>
<dbReference type="Pfam" id="PF00618">
    <property type="entry name" value="RasGEF_N"/>
    <property type="match status" value="1"/>
</dbReference>
<keyword evidence="1 2" id="KW-0344">Guanine-nucleotide releasing factor</keyword>
<sequence length="861" mass="102122">MSEERILSKTQNRNLKKRKKVLQKFKKLGFKRKQSKNESIKNEIQLDTKTKNESLQQEEEIQFNWNTSITKRNQKKEMKENSTSKEDDLSNVRFENDTEKPKQQTNESENNNDGDNEKKETYIVLKEDFEDKESQENQENEKNKENDIDHEKEKNKNAENGKSEKKDEKKINKTVKENKKKKNKLKKKWALTSKLSSVLSHNSPFIKKKKRKQENKIEKDKEKDKVNAKEKDKDKERDQKQSLNNKIKQKEDTLEKKIHSNNCDLTHETTKTKTQNQRNTANIKNPDEKPTHLWLPMVMKSNSELLELRERSRNLTGLMSFGRLYKRGQTESKQQIGGEQKLTQMLIEYLESEGYAEASQILQQESQVKRVYHYKNKDTLSSLLNLSVQNVDDIWNVNADSLVINKDFDIDEVKIKERTSKFLIEEDDDEFVDVNIWDEPEDNENNIIFLEKENLIHAANLNKLIEKISIDYKYFDELTQIFLMTYQSFTTPGKLLYKIFQRIKLNGEIKEKMAKGNDENYKRKIKKIQERTYTFLSYWIQKHFSDFNEGLIEELNNFVNKSLRKNRDVDCINIVRKNIEDQQRNKKFGDEYFKTSNDIQPPEPKVPKNIFSKTLTLFDIDELEIARQLSIIDSKIFLKIKPAELLNCAWSKEKLKHRAKNLLDFIDRFNNMSLWVATLIIKPERVRDRKKVYIKFVKIIDHLFQLNNFHSLTSILSGLASSAVHRLSYTLSEIKDTANEKLQNLKQIMSAKESYKNYREQLKILKPPCVPFIGVFQTDLVFIEDGNPDYINGNLINFSKRKLVYHVIHQLQYFQSSNYNLHPVYQIASFLNHFPRLEKKELYQLSLEREPRNVSKNDIKF</sequence>
<feature type="region of interest" description="Disordered" evidence="3">
    <location>
        <begin position="269"/>
        <end position="289"/>
    </location>
</feature>
<feature type="compositionally biased region" description="Basic residues" evidence="3">
    <location>
        <begin position="14"/>
        <end position="34"/>
    </location>
</feature>
<feature type="region of interest" description="Disordered" evidence="3">
    <location>
        <begin position="1"/>
        <end position="253"/>
    </location>
</feature>
<dbReference type="InterPro" id="IPR008937">
    <property type="entry name" value="Ras-like_GEF"/>
</dbReference>
<accession>A0ABQ8Z083</accession>
<dbReference type="InterPro" id="IPR001895">
    <property type="entry name" value="RASGEF_cat_dom"/>
</dbReference>
<feature type="compositionally biased region" description="Basic residues" evidence="3">
    <location>
        <begin position="178"/>
        <end position="189"/>
    </location>
</feature>
<proteinExistence type="predicted"/>
<evidence type="ECO:0000256" key="1">
    <source>
        <dbReference type="ARBA" id="ARBA00022658"/>
    </source>
</evidence>
<organism evidence="6 7">
    <name type="scientific">Anaeramoeba flamelloides</name>
    <dbReference type="NCBI Taxonomy" id="1746091"/>
    <lineage>
        <taxon>Eukaryota</taxon>
        <taxon>Metamonada</taxon>
        <taxon>Anaeramoebidae</taxon>
        <taxon>Anaeramoeba</taxon>
    </lineage>
</organism>
<evidence type="ECO:0000313" key="6">
    <source>
        <dbReference type="EMBL" id="KAJ6250230.1"/>
    </source>
</evidence>
<dbReference type="CDD" id="cd06224">
    <property type="entry name" value="REM"/>
    <property type="match status" value="1"/>
</dbReference>
<dbReference type="PANTHER" id="PTHR23113">
    <property type="entry name" value="GUANINE NUCLEOTIDE EXCHANGE FACTOR"/>
    <property type="match status" value="1"/>
</dbReference>